<keyword evidence="3" id="KW-0560">Oxidoreductase</keyword>
<dbReference type="EMBL" id="JAVRQU010000010">
    <property type="protein sequence ID" value="KAK5698274.1"/>
    <property type="molecule type" value="Genomic_DNA"/>
</dbReference>
<proteinExistence type="inferred from homology"/>
<evidence type="ECO:0000259" key="4">
    <source>
        <dbReference type="SMART" id="SM00829"/>
    </source>
</evidence>
<feature type="domain" description="Enoyl reductase (ER)" evidence="4">
    <location>
        <begin position="13"/>
        <end position="250"/>
    </location>
</feature>
<dbReference type="SUPFAM" id="SSF50129">
    <property type="entry name" value="GroES-like"/>
    <property type="match status" value="1"/>
</dbReference>
<dbReference type="InterPro" id="IPR036291">
    <property type="entry name" value="NAD(P)-bd_dom_sf"/>
</dbReference>
<name>A0AAN7VRP5_9PEZI</name>
<reference evidence="5" key="1">
    <citation type="submission" date="2023-08" db="EMBL/GenBank/DDBJ databases">
        <title>Black Yeasts Isolated from many extreme environments.</title>
        <authorList>
            <person name="Coleine C."/>
            <person name="Stajich J.E."/>
            <person name="Selbmann L."/>
        </authorList>
    </citation>
    <scope>NUCLEOTIDE SEQUENCE</scope>
    <source>
        <strain evidence="5">CCFEE 5810</strain>
    </source>
</reference>
<dbReference type="Gene3D" id="3.40.50.720">
    <property type="entry name" value="NAD(P)-binding Rossmann-like Domain"/>
    <property type="match status" value="1"/>
</dbReference>
<dbReference type="CDD" id="cd08249">
    <property type="entry name" value="enoyl_reductase_like"/>
    <property type="match status" value="1"/>
</dbReference>
<dbReference type="GO" id="GO:0016651">
    <property type="term" value="F:oxidoreductase activity, acting on NAD(P)H"/>
    <property type="evidence" value="ECO:0007669"/>
    <property type="project" value="InterPro"/>
</dbReference>
<dbReference type="PANTHER" id="PTHR45348">
    <property type="entry name" value="HYPOTHETICAL OXIDOREDUCTASE (EUROFUNG)"/>
    <property type="match status" value="1"/>
</dbReference>
<dbReference type="Pfam" id="PF08240">
    <property type="entry name" value="ADH_N"/>
    <property type="match status" value="1"/>
</dbReference>
<evidence type="ECO:0000256" key="1">
    <source>
        <dbReference type="ARBA" id="ARBA00008072"/>
    </source>
</evidence>
<evidence type="ECO:0000313" key="5">
    <source>
        <dbReference type="EMBL" id="KAK5698274.1"/>
    </source>
</evidence>
<dbReference type="AlphaFoldDB" id="A0AAN7VRP5"/>
<dbReference type="Proteomes" id="UP001310594">
    <property type="component" value="Unassembled WGS sequence"/>
</dbReference>
<evidence type="ECO:0000256" key="3">
    <source>
        <dbReference type="ARBA" id="ARBA00023002"/>
    </source>
</evidence>
<organism evidence="5 6">
    <name type="scientific">Elasticomyces elasticus</name>
    <dbReference type="NCBI Taxonomy" id="574655"/>
    <lineage>
        <taxon>Eukaryota</taxon>
        <taxon>Fungi</taxon>
        <taxon>Dikarya</taxon>
        <taxon>Ascomycota</taxon>
        <taxon>Pezizomycotina</taxon>
        <taxon>Dothideomycetes</taxon>
        <taxon>Dothideomycetidae</taxon>
        <taxon>Mycosphaerellales</taxon>
        <taxon>Teratosphaeriaceae</taxon>
        <taxon>Elasticomyces</taxon>
    </lineage>
</organism>
<protein>
    <submittedName>
        <fullName evidence="5">Secondary metabolism biosynthetic enzyme</fullName>
    </submittedName>
</protein>
<comment type="subunit">
    <text evidence="2">Monomer.</text>
</comment>
<comment type="caution">
    <text evidence="5">The sequence shown here is derived from an EMBL/GenBank/DDBJ whole genome shotgun (WGS) entry which is preliminary data.</text>
</comment>
<evidence type="ECO:0000256" key="2">
    <source>
        <dbReference type="ARBA" id="ARBA00011245"/>
    </source>
</evidence>
<dbReference type="SMART" id="SM00829">
    <property type="entry name" value="PKS_ER"/>
    <property type="match status" value="1"/>
</dbReference>
<dbReference type="SUPFAM" id="SSF51735">
    <property type="entry name" value="NAD(P)-binding Rossmann-fold domains"/>
    <property type="match status" value="1"/>
</dbReference>
<sequence length="373" mass="39683">MAKKTMKQAIISGDLSVTIESNIPIPEPAADEVVIRAVYSGINPIDWKGANAELRKALHGDVENPDHGPVGKDFAGYVYAVGSEAYQFHVGDRVMAVNHNTGFAEYSVGKSFSTAMIPQHLSFEEASTFGLPYLTAALLMFKGKPLPTPWNPAPGLTRTPLLVYGASSAVGAFAVKLAKLANIHPIIAIAGASSGSIEKELNSDLGDVLLDYRQDQAKLLQNIKHIANDIHYAADAIGSPETAAFCAQAVNPTDSTVTSSVGDPWDITVKDRSPVGVEFHLAFSPGVFEPNDPEGPEGKNSPNLGPKAFATIAMAYLSYALQRRLIQPHPYEVQPGGLGSLSRSLTELKEGKSRGLRYVLEIAASSGFAKVGE</sequence>
<dbReference type="Gene3D" id="3.90.180.10">
    <property type="entry name" value="Medium-chain alcohol dehydrogenases, catalytic domain"/>
    <property type="match status" value="1"/>
</dbReference>
<dbReference type="InterPro" id="IPR013154">
    <property type="entry name" value="ADH-like_N"/>
</dbReference>
<accession>A0AAN7VRP5</accession>
<dbReference type="InterPro" id="IPR011032">
    <property type="entry name" value="GroES-like_sf"/>
</dbReference>
<dbReference type="PANTHER" id="PTHR45348:SF5">
    <property type="entry name" value="OXIDOREDUCTASE, PUTATIVE (AFU_ORTHOLOGUE AFUA_8G01420)-RELATED"/>
    <property type="match status" value="1"/>
</dbReference>
<evidence type="ECO:0000313" key="6">
    <source>
        <dbReference type="Proteomes" id="UP001310594"/>
    </source>
</evidence>
<dbReference type="InterPro" id="IPR020843">
    <property type="entry name" value="ER"/>
</dbReference>
<dbReference type="InterPro" id="IPR047122">
    <property type="entry name" value="Trans-enoyl_RdTase-like"/>
</dbReference>
<comment type="similarity">
    <text evidence="1">Belongs to the zinc-containing alcohol dehydrogenase family.</text>
</comment>
<gene>
    <name evidence="5" type="ORF">LTR97_007235</name>
</gene>